<organism evidence="1 2">
    <name type="scientific">Eufriesea mexicana</name>
    <dbReference type="NCBI Taxonomy" id="516756"/>
    <lineage>
        <taxon>Eukaryota</taxon>
        <taxon>Metazoa</taxon>
        <taxon>Ecdysozoa</taxon>
        <taxon>Arthropoda</taxon>
        <taxon>Hexapoda</taxon>
        <taxon>Insecta</taxon>
        <taxon>Pterygota</taxon>
        <taxon>Neoptera</taxon>
        <taxon>Endopterygota</taxon>
        <taxon>Hymenoptera</taxon>
        <taxon>Apocrita</taxon>
        <taxon>Aculeata</taxon>
        <taxon>Apoidea</taxon>
        <taxon>Anthophila</taxon>
        <taxon>Apidae</taxon>
        <taxon>Eufriesea</taxon>
    </lineage>
</organism>
<name>A0A310SJL8_9HYME</name>
<reference evidence="1 2" key="1">
    <citation type="submission" date="2015-07" db="EMBL/GenBank/DDBJ databases">
        <title>The genome of Eufriesea mexicana.</title>
        <authorList>
            <person name="Pan H."/>
            <person name="Kapheim K."/>
        </authorList>
    </citation>
    <scope>NUCLEOTIDE SEQUENCE [LARGE SCALE GENOMIC DNA]</scope>
    <source>
        <strain evidence="1">0111107269</strain>
        <tissue evidence="1">Whole body</tissue>
    </source>
</reference>
<gene>
    <name evidence="1" type="ORF">WN48_04130</name>
</gene>
<accession>A0A310SJL8</accession>
<evidence type="ECO:0000313" key="2">
    <source>
        <dbReference type="Proteomes" id="UP000250275"/>
    </source>
</evidence>
<proteinExistence type="predicted"/>
<protein>
    <submittedName>
        <fullName evidence="1">Uncharacterized protein</fullName>
    </submittedName>
</protein>
<keyword evidence="2" id="KW-1185">Reference proteome</keyword>
<dbReference type="EMBL" id="KQ762360">
    <property type="protein sequence ID" value="OAD55923.1"/>
    <property type="molecule type" value="Genomic_DNA"/>
</dbReference>
<dbReference type="Proteomes" id="UP000250275">
    <property type="component" value="Unassembled WGS sequence"/>
</dbReference>
<dbReference type="AlphaFoldDB" id="A0A310SJL8"/>
<evidence type="ECO:0000313" key="1">
    <source>
        <dbReference type="EMBL" id="OAD55923.1"/>
    </source>
</evidence>
<sequence>MIPLRQHCTTSSIYQQNLQPRARRLTVNTKERDGFMRLHVVCDTLPKYCCLTRITL</sequence>